<sequence length="85" mass="9464">SRASSAERRDIHNKPCLETQAGVLASEKDRNAATTMSPKTEEEIRKPWWYNESKRFAAEAPAKFAGPSFASPEPCMLPLPNFLKA</sequence>
<reference evidence="2" key="2">
    <citation type="submission" date="2013-04" db="UniProtKB">
        <authorList>
            <consortium name="EnsemblPlants"/>
        </authorList>
    </citation>
    <scope>IDENTIFICATION</scope>
</reference>
<protein>
    <submittedName>
        <fullName evidence="2">Uncharacterized protein</fullName>
    </submittedName>
</protein>
<feature type="compositionally biased region" description="Basic and acidic residues" evidence="1">
    <location>
        <begin position="1"/>
        <end position="15"/>
    </location>
</feature>
<dbReference type="EnsemblPlants" id="OB05G25330.1">
    <property type="protein sequence ID" value="OB05G25330.1"/>
    <property type="gene ID" value="OB05G25330"/>
</dbReference>
<dbReference type="AlphaFoldDB" id="J3M7F9"/>
<dbReference type="PANTHER" id="PTHR35361">
    <property type="entry name" value="OS08G0443700 PROTEIN"/>
    <property type="match status" value="1"/>
</dbReference>
<evidence type="ECO:0000313" key="2">
    <source>
        <dbReference type="EnsemblPlants" id="OB05G25330.1"/>
    </source>
</evidence>
<keyword evidence="3" id="KW-1185">Reference proteome</keyword>
<dbReference type="Gramene" id="OB05G25330.1">
    <property type="protein sequence ID" value="OB05G25330.1"/>
    <property type="gene ID" value="OB05G25330"/>
</dbReference>
<feature type="region of interest" description="Disordered" evidence="1">
    <location>
        <begin position="1"/>
        <end position="41"/>
    </location>
</feature>
<name>J3M7F9_ORYBR</name>
<organism evidence="2">
    <name type="scientific">Oryza brachyantha</name>
    <name type="common">malo sina</name>
    <dbReference type="NCBI Taxonomy" id="4533"/>
    <lineage>
        <taxon>Eukaryota</taxon>
        <taxon>Viridiplantae</taxon>
        <taxon>Streptophyta</taxon>
        <taxon>Embryophyta</taxon>
        <taxon>Tracheophyta</taxon>
        <taxon>Spermatophyta</taxon>
        <taxon>Magnoliopsida</taxon>
        <taxon>Liliopsida</taxon>
        <taxon>Poales</taxon>
        <taxon>Poaceae</taxon>
        <taxon>BOP clade</taxon>
        <taxon>Oryzoideae</taxon>
        <taxon>Oryzeae</taxon>
        <taxon>Oryzinae</taxon>
        <taxon>Oryza</taxon>
    </lineage>
</organism>
<reference evidence="2" key="1">
    <citation type="journal article" date="2013" name="Nat. Commun.">
        <title>Whole-genome sequencing of Oryza brachyantha reveals mechanisms underlying Oryza genome evolution.</title>
        <authorList>
            <person name="Chen J."/>
            <person name="Huang Q."/>
            <person name="Gao D."/>
            <person name="Wang J."/>
            <person name="Lang Y."/>
            <person name="Liu T."/>
            <person name="Li B."/>
            <person name="Bai Z."/>
            <person name="Luis Goicoechea J."/>
            <person name="Liang C."/>
            <person name="Chen C."/>
            <person name="Zhang W."/>
            <person name="Sun S."/>
            <person name="Liao Y."/>
            <person name="Zhang X."/>
            <person name="Yang L."/>
            <person name="Song C."/>
            <person name="Wang M."/>
            <person name="Shi J."/>
            <person name="Liu G."/>
            <person name="Liu J."/>
            <person name="Zhou H."/>
            <person name="Zhou W."/>
            <person name="Yu Q."/>
            <person name="An N."/>
            <person name="Chen Y."/>
            <person name="Cai Q."/>
            <person name="Wang B."/>
            <person name="Liu B."/>
            <person name="Min J."/>
            <person name="Huang Y."/>
            <person name="Wu H."/>
            <person name="Li Z."/>
            <person name="Zhang Y."/>
            <person name="Yin Y."/>
            <person name="Song W."/>
            <person name="Jiang J."/>
            <person name="Jackson S.A."/>
            <person name="Wing R.A."/>
            <person name="Wang J."/>
            <person name="Chen M."/>
        </authorList>
    </citation>
    <scope>NUCLEOTIDE SEQUENCE [LARGE SCALE GENOMIC DNA]</scope>
    <source>
        <strain evidence="2">cv. IRGC 101232</strain>
    </source>
</reference>
<dbReference type="Proteomes" id="UP000006038">
    <property type="component" value="Chromosome 5"/>
</dbReference>
<evidence type="ECO:0000256" key="1">
    <source>
        <dbReference type="SAM" id="MobiDB-lite"/>
    </source>
</evidence>
<dbReference type="HOGENOM" id="CLU_2519215_0_0_1"/>
<dbReference type="OMA" id="WWYNESK"/>
<accession>J3M7F9</accession>
<dbReference type="PANTHER" id="PTHR35361:SF1">
    <property type="entry name" value="OS08G0443700 PROTEIN"/>
    <property type="match status" value="1"/>
</dbReference>
<proteinExistence type="predicted"/>
<evidence type="ECO:0000313" key="3">
    <source>
        <dbReference type="Proteomes" id="UP000006038"/>
    </source>
</evidence>